<organism evidence="1 2">
    <name type="scientific">Limosilactobacillus albertensis</name>
    <dbReference type="NCBI Taxonomy" id="2759752"/>
    <lineage>
        <taxon>Bacteria</taxon>
        <taxon>Bacillati</taxon>
        <taxon>Bacillota</taxon>
        <taxon>Bacilli</taxon>
        <taxon>Lactobacillales</taxon>
        <taxon>Lactobacillaceae</taxon>
        <taxon>Limosilactobacillus</taxon>
    </lineage>
</organism>
<reference evidence="1 2" key="1">
    <citation type="submission" date="2020-07" db="EMBL/GenBank/DDBJ databases">
        <title>Description of Limosilactobacillus balticus sp. nov., Limosilactobacillus agrestis sp. nov., Limosilactobacillus albertensis sp. nov., Limosilactobacillus rudii sp. nov., Limosilactobacillus fastidiosus sp. nov., five novel Limosilactobacillus species isolated from the vertebrate gastrointestinal tract, and proposal of 6 subspecies of Limosilactobacillus reuteri adapted to the gastrointestinal tract of specific vertebrate hosts.</title>
        <authorList>
            <person name="Li F."/>
            <person name="Cheng C."/>
            <person name="Zheng J."/>
            <person name="Quevedo R.M."/>
            <person name="Li J."/>
            <person name="Roos S."/>
            <person name="Gaenzle M.G."/>
            <person name="Walter J."/>
        </authorList>
    </citation>
    <scope>NUCLEOTIDE SEQUENCE [LARGE SCALE GENOMIC DNA]</scope>
    <source>
        <strain evidence="1 2">Lr3000</strain>
    </source>
</reference>
<dbReference type="RefSeq" id="WP_182602033.1">
    <property type="nucleotide sequence ID" value="NZ_JACIVD010000048.1"/>
</dbReference>
<dbReference type="Proteomes" id="UP000547628">
    <property type="component" value="Unassembled WGS sequence"/>
</dbReference>
<name>A0A839GWJ3_9LACO</name>
<proteinExistence type="predicted"/>
<dbReference type="AlphaFoldDB" id="A0A839GWJ3"/>
<evidence type="ECO:0000313" key="1">
    <source>
        <dbReference type="EMBL" id="MBB1122765.1"/>
    </source>
</evidence>
<evidence type="ECO:0000313" key="2">
    <source>
        <dbReference type="Proteomes" id="UP000547628"/>
    </source>
</evidence>
<comment type="caution">
    <text evidence="1">The sequence shown here is derived from an EMBL/GenBank/DDBJ whole genome shotgun (WGS) entry which is preliminary data.</text>
</comment>
<protein>
    <submittedName>
        <fullName evidence="1">Uncharacterized protein</fullName>
    </submittedName>
</protein>
<accession>A0A839GWJ3</accession>
<sequence>MTENQTEILTDDELLELAKDLIEDHDELKDENVTTDDLVKILANVDDEFVKAMISSKYQVVYGTGLLVSVKYLLRDLAAVSIAEELKSLNYSENVLTEEILNFAATSVNSYMPRKNDLSGIYANIEHYSDLVTGDYCSVVQYAYKQYLKSGNDGGIEKLEYALAEALKDIVNSNGRELLPSDQIYYEGLIERLKERQEENEEED</sequence>
<dbReference type="EMBL" id="JACIVD010000048">
    <property type="protein sequence ID" value="MBB1122765.1"/>
    <property type="molecule type" value="Genomic_DNA"/>
</dbReference>
<gene>
    <name evidence="1" type="ORF">H5S41_02120</name>
</gene>